<name>A0ABU1S4I8_9FLAO</name>
<evidence type="ECO:0008006" key="3">
    <source>
        <dbReference type="Google" id="ProtNLM"/>
    </source>
</evidence>
<gene>
    <name evidence="1" type="ORF">J2W95_002668</name>
</gene>
<evidence type="ECO:0000313" key="1">
    <source>
        <dbReference type="EMBL" id="MDR6845957.1"/>
    </source>
</evidence>
<proteinExistence type="predicted"/>
<dbReference type="Proteomes" id="UP001261871">
    <property type="component" value="Unassembled WGS sequence"/>
</dbReference>
<evidence type="ECO:0000313" key="2">
    <source>
        <dbReference type="Proteomes" id="UP001261871"/>
    </source>
</evidence>
<reference evidence="1 2" key="1">
    <citation type="submission" date="2023-07" db="EMBL/GenBank/DDBJ databases">
        <title>Sorghum-associated microbial communities from plants grown in Nebraska, USA.</title>
        <authorList>
            <person name="Schachtman D."/>
        </authorList>
    </citation>
    <scope>NUCLEOTIDE SEQUENCE [LARGE SCALE GENOMIC DNA]</scope>
    <source>
        <strain evidence="1 2">BE124</strain>
    </source>
</reference>
<accession>A0ABU1S4I8</accession>
<keyword evidence="2" id="KW-1185">Reference proteome</keyword>
<protein>
    <recommendedName>
        <fullName evidence="3">DUF4209 domain-containing protein</fullName>
    </recommendedName>
</protein>
<sequence length="639" mass="76532">MNSLRRIVFHSKEDILVSHHLLNAEKLLDEYHSNTDFSINDLLEIYNIKLYFENGIYLLSWSEDTKIKYKEICQTNWEILKEKILQINDDVIEKTITDLEYNYKIHFWNLLNQLNSYKKISVLKFEYLLNNFEHQINYIIQQKGIVEKFDKQISKFLIVYKGTTEILLSKLEEKKTFKETTKYYFPKSLSLINKENIIIDYLNSVDANINYVRLIENSRDSNELKLSPKTRLKAKKKSRELNNQIRENGISWNIGIQIIFCKDQIEPVKFDNKESISIIYSEKFMNNLNNDISLFYVYKKLFLFVDETNLISLINKNSEVDSLERISMKSKNAYETGEVFTKKHILSSLQMLIFEDYLKRKKNSTENLISSFIKHLNDYVEPSKFIFNIQNSEISHIEKIRNIVPEYEFLLKQYQTYVDEGEIDIELIQISSTPIRFSEIYSQSVNKYIYIEDNLLFKLKYQFFSDQSMLYYIEPYNDKYSNLYDLLINENVKIENFQNYQINEINSLINEGYLKINSNEYIKINTEILIYLIGELHRNDVLSYWNYDKNIRNEIDKMIEQKLVKVENTLLTIAEKNYFNYYLNKKEFTNGLDLRNKYLHGTNSFSEIEHKNDYYTLLRIIILTLLKIEDDILIKGKTK</sequence>
<dbReference type="EMBL" id="JAVDTX010000006">
    <property type="protein sequence ID" value="MDR6845957.1"/>
    <property type="molecule type" value="Genomic_DNA"/>
</dbReference>
<comment type="caution">
    <text evidence="1">The sequence shown here is derived from an EMBL/GenBank/DDBJ whole genome shotgun (WGS) entry which is preliminary data.</text>
</comment>
<organism evidence="1 2">
    <name type="scientific">Flavobacterium granuli</name>
    <dbReference type="NCBI Taxonomy" id="280093"/>
    <lineage>
        <taxon>Bacteria</taxon>
        <taxon>Pseudomonadati</taxon>
        <taxon>Bacteroidota</taxon>
        <taxon>Flavobacteriia</taxon>
        <taxon>Flavobacteriales</taxon>
        <taxon>Flavobacteriaceae</taxon>
        <taxon>Flavobacterium</taxon>
    </lineage>
</organism>
<dbReference type="RefSeq" id="WP_310007727.1">
    <property type="nucleotide sequence ID" value="NZ_JAVDTX010000006.1"/>
</dbReference>